<evidence type="ECO:0000259" key="20">
    <source>
        <dbReference type="PROSITE" id="PS50835"/>
    </source>
</evidence>
<dbReference type="Gene3D" id="2.60.40.10">
    <property type="entry name" value="Immunoglobulins"/>
    <property type="match status" value="2"/>
</dbReference>
<dbReference type="AlphaFoldDB" id="A0A7M5WWT7"/>
<keyword evidence="8 15" id="KW-0067">ATP-binding</keyword>
<evidence type="ECO:0000256" key="6">
    <source>
        <dbReference type="ARBA" id="ARBA00022741"/>
    </source>
</evidence>
<dbReference type="PIRSF" id="PIRSF000615">
    <property type="entry name" value="TyrPK_CSF1-R"/>
    <property type="match status" value="1"/>
</dbReference>
<evidence type="ECO:0000256" key="9">
    <source>
        <dbReference type="ARBA" id="ARBA00022989"/>
    </source>
</evidence>
<evidence type="ECO:0000256" key="8">
    <source>
        <dbReference type="ARBA" id="ARBA00022840"/>
    </source>
</evidence>
<evidence type="ECO:0000256" key="15">
    <source>
        <dbReference type="PIRSR" id="PIRSR000615-2"/>
    </source>
</evidence>
<dbReference type="InterPro" id="IPR013783">
    <property type="entry name" value="Ig-like_fold"/>
</dbReference>
<feature type="binding site" evidence="15">
    <location>
        <position position="593"/>
    </location>
    <ligand>
        <name>ATP</name>
        <dbReference type="ChEBI" id="CHEBI:30616"/>
    </ligand>
</feature>
<comment type="subcellular location">
    <subcellularLocation>
        <location evidence="1">Membrane</location>
        <topology evidence="1">Single-pass membrane protein</topology>
    </subcellularLocation>
</comment>
<dbReference type="CDD" id="cd00192">
    <property type="entry name" value="PTKc"/>
    <property type="match status" value="1"/>
</dbReference>
<dbReference type="InterPro" id="IPR001824">
    <property type="entry name" value="Tyr_kinase_rcpt_3_CS"/>
</dbReference>
<dbReference type="InterPro" id="IPR020635">
    <property type="entry name" value="Tyr_kinase_cat_dom"/>
</dbReference>
<dbReference type="Gene3D" id="1.10.510.10">
    <property type="entry name" value="Transferase(Phosphotransferase) domain 1"/>
    <property type="match status" value="1"/>
</dbReference>
<dbReference type="PANTHER" id="PTHR24416:SF600">
    <property type="entry name" value="PDGF- AND VEGF-RECEPTOR RELATED, ISOFORM J"/>
    <property type="match status" value="1"/>
</dbReference>
<evidence type="ECO:0000256" key="18">
    <source>
        <dbReference type="SAM" id="SignalP"/>
    </source>
</evidence>
<dbReference type="GO" id="GO:0043235">
    <property type="term" value="C:receptor complex"/>
    <property type="evidence" value="ECO:0007669"/>
    <property type="project" value="TreeGrafter"/>
</dbReference>
<feature type="domain" description="Protein kinase" evidence="19">
    <location>
        <begin position="412"/>
        <end position="724"/>
    </location>
</feature>
<dbReference type="PRINTS" id="PR00109">
    <property type="entry name" value="TYRKINASE"/>
</dbReference>
<dbReference type="EC" id="2.7.10.1" evidence="2"/>
<organism evidence="21 22">
    <name type="scientific">Clytia hemisphaerica</name>
    <dbReference type="NCBI Taxonomy" id="252671"/>
    <lineage>
        <taxon>Eukaryota</taxon>
        <taxon>Metazoa</taxon>
        <taxon>Cnidaria</taxon>
        <taxon>Hydrozoa</taxon>
        <taxon>Hydroidolina</taxon>
        <taxon>Leptothecata</taxon>
        <taxon>Obeliida</taxon>
        <taxon>Clytiidae</taxon>
        <taxon>Clytia</taxon>
    </lineage>
</organism>
<name>A0A7M5WWT7_9CNID</name>
<sequence length="826" mass="94154">MLFWICLLLLNSVTLQAHTSLIISCNQIESFKLAAVYTLHRNQGFSLKCVTKTSLSGNKYTHLTWQKKLLSRGVTNYVNVNNTKTLIDRHTNHSIWDEEVISWKHFSFFDAGLYVCTNIKCNKSIAVKLHMIEPKLPQVRLFGINPTLVESQPHNLTCSASASPPANLKWISKGNVLKTCQGETNCTLTVNDHNENIHPYHYNYTCKASNELGTVSKSTIVHVWFAPEVERSHAGISSSRKLKCTLKKAYPPAKFKWQYQPFGCFKQKKCSPNETWADVSEKHYKIEHLQEYGYNVTELTILKQSVNAYFRCLAINKAGSDSDVKRVLISPLEVQYSSKLKLEVIIAIVVACVLFVALNIFICYYRMQNLDKRYARFLSPLTDYQIKPDDNITEQGIYLPYNPAYEYPRHKLEFIKVLGSGAFGQVWLARGLDVYNWGLDINQNNNTQKKQRKPSLQEYIRKTSRTNNNKTNCTSFVAVKTLKDDATDVEYKDLASEIKILIYIGKHNNIVNLLGACTKGGSLFAILEYCAHGDLKTFLKNSREHFSQEWKLSTGNLQNAFSVGDAMHFAHQIIKGMAFLHGKKLIHRDLACRNVLLGEHFRIKISDFGLARDIQENDCYMKTTTGMLPVKWMSPEALFDRVYNTKSDVWSFGVVLWEISTLGGTPYPGIPTEDLFSFIDEGYRMPQPEVCPNEIYQVMTQCWQQDEKDRPEFHDLIQTTDQLLRAKLPEIHYRMLANDSYIINVSDERLLSENGASYAAMSNNNSSASQNNNAKPRYILDNMIRFLSPMKRSRPTSTTEHHLLGRLSSSGYSDVVIDPPEAGACA</sequence>
<dbReference type="GO" id="GO:0046872">
    <property type="term" value="F:metal ion binding"/>
    <property type="evidence" value="ECO:0007669"/>
    <property type="project" value="UniProtKB-KW"/>
</dbReference>
<dbReference type="InterPro" id="IPR050122">
    <property type="entry name" value="RTK"/>
</dbReference>
<feature type="binding site" evidence="16">
    <location>
        <position position="607"/>
    </location>
    <ligand>
        <name>Mg(2+)</name>
        <dbReference type="ChEBI" id="CHEBI:18420"/>
    </ligand>
</feature>
<dbReference type="RefSeq" id="XP_066925910.1">
    <property type="nucleotide sequence ID" value="XM_067069809.1"/>
</dbReference>
<keyword evidence="9 17" id="KW-1133">Transmembrane helix</keyword>
<dbReference type="GO" id="GO:0005886">
    <property type="term" value="C:plasma membrane"/>
    <property type="evidence" value="ECO:0007669"/>
    <property type="project" value="TreeGrafter"/>
</dbReference>
<dbReference type="PANTHER" id="PTHR24416">
    <property type="entry name" value="TYROSINE-PROTEIN KINASE RECEPTOR"/>
    <property type="match status" value="1"/>
</dbReference>
<keyword evidence="11" id="KW-0829">Tyrosine-protein kinase</keyword>
<feature type="binding site" evidence="15">
    <location>
        <position position="480"/>
    </location>
    <ligand>
        <name>ATP</name>
        <dbReference type="ChEBI" id="CHEBI:30616"/>
    </ligand>
</feature>
<feature type="transmembrane region" description="Helical" evidence="17">
    <location>
        <begin position="344"/>
        <end position="365"/>
    </location>
</feature>
<evidence type="ECO:0000256" key="3">
    <source>
        <dbReference type="ARBA" id="ARBA00022553"/>
    </source>
</evidence>
<dbReference type="Pfam" id="PF07714">
    <property type="entry name" value="PK_Tyr_Ser-Thr"/>
    <property type="match status" value="1"/>
</dbReference>
<dbReference type="SUPFAM" id="SSF48726">
    <property type="entry name" value="Immunoglobulin"/>
    <property type="match status" value="1"/>
</dbReference>
<evidence type="ECO:0000256" key="4">
    <source>
        <dbReference type="ARBA" id="ARBA00022679"/>
    </source>
</evidence>
<dbReference type="Proteomes" id="UP000594262">
    <property type="component" value="Unplaced"/>
</dbReference>
<keyword evidence="18" id="KW-0732">Signal</keyword>
<keyword evidence="13" id="KW-0325">Glycoprotein</keyword>
<feature type="chain" id="PRO_5029693892" description="receptor protein-tyrosine kinase" evidence="18">
    <location>
        <begin position="18"/>
        <end position="826"/>
    </location>
</feature>
<dbReference type="InterPro" id="IPR000719">
    <property type="entry name" value="Prot_kinase_dom"/>
</dbReference>
<dbReference type="PROSITE" id="PS50835">
    <property type="entry name" value="IG_LIKE"/>
    <property type="match status" value="1"/>
</dbReference>
<evidence type="ECO:0000256" key="2">
    <source>
        <dbReference type="ARBA" id="ARBA00011902"/>
    </source>
</evidence>
<keyword evidence="3" id="KW-0597">Phosphoprotein</keyword>
<keyword evidence="7" id="KW-0418">Kinase</keyword>
<evidence type="ECO:0000256" key="17">
    <source>
        <dbReference type="SAM" id="Phobius"/>
    </source>
</evidence>
<dbReference type="SUPFAM" id="SSF56112">
    <property type="entry name" value="Protein kinase-like (PK-like)"/>
    <property type="match status" value="1"/>
</dbReference>
<dbReference type="EnsemblMetazoa" id="CLYHEMT014421.1">
    <property type="protein sequence ID" value="CLYHEMP014421.1"/>
    <property type="gene ID" value="CLYHEMG014421"/>
</dbReference>
<dbReference type="SMART" id="SM00219">
    <property type="entry name" value="TyrKc"/>
    <property type="match status" value="1"/>
</dbReference>
<feature type="domain" description="Ig-like" evidence="20">
    <location>
        <begin position="137"/>
        <end position="222"/>
    </location>
</feature>
<keyword evidence="5 17" id="KW-0812">Transmembrane</keyword>
<evidence type="ECO:0000256" key="14">
    <source>
        <dbReference type="PIRSR" id="PIRSR000615-1"/>
    </source>
</evidence>
<dbReference type="GeneID" id="136813295"/>
<accession>A0A7M5WWT7</accession>
<dbReference type="Gene3D" id="3.30.200.20">
    <property type="entry name" value="Phosphorylase Kinase, domain 1"/>
    <property type="match status" value="1"/>
</dbReference>
<dbReference type="GO" id="GO:0007169">
    <property type="term" value="P:cell surface receptor protein tyrosine kinase signaling pathway"/>
    <property type="evidence" value="ECO:0007669"/>
    <property type="project" value="InterPro"/>
</dbReference>
<evidence type="ECO:0000256" key="7">
    <source>
        <dbReference type="ARBA" id="ARBA00022777"/>
    </source>
</evidence>
<dbReference type="Pfam" id="PF13895">
    <property type="entry name" value="Ig_2"/>
    <property type="match status" value="1"/>
</dbReference>
<dbReference type="InterPro" id="IPR008266">
    <property type="entry name" value="Tyr_kinase_AS"/>
</dbReference>
<feature type="binding site" evidence="16">
    <location>
        <position position="594"/>
    </location>
    <ligand>
        <name>Mg(2+)</name>
        <dbReference type="ChEBI" id="CHEBI:18420"/>
    </ligand>
</feature>
<evidence type="ECO:0000256" key="12">
    <source>
        <dbReference type="ARBA" id="ARBA00023170"/>
    </source>
</evidence>
<dbReference type="GO" id="GO:0004714">
    <property type="term" value="F:transmembrane receptor protein tyrosine kinase activity"/>
    <property type="evidence" value="ECO:0007669"/>
    <property type="project" value="UniProtKB-EC"/>
</dbReference>
<feature type="signal peptide" evidence="18">
    <location>
        <begin position="1"/>
        <end position="17"/>
    </location>
</feature>
<evidence type="ECO:0000313" key="22">
    <source>
        <dbReference type="Proteomes" id="UP000594262"/>
    </source>
</evidence>
<evidence type="ECO:0000256" key="16">
    <source>
        <dbReference type="PIRSR" id="PIRSR000615-3"/>
    </source>
</evidence>
<reference evidence="21" key="1">
    <citation type="submission" date="2021-01" db="UniProtKB">
        <authorList>
            <consortium name="EnsemblMetazoa"/>
        </authorList>
    </citation>
    <scope>IDENTIFICATION</scope>
</reference>
<evidence type="ECO:0000259" key="19">
    <source>
        <dbReference type="PROSITE" id="PS50011"/>
    </source>
</evidence>
<keyword evidence="6 15" id="KW-0547">Nucleotide-binding</keyword>
<evidence type="ECO:0000313" key="21">
    <source>
        <dbReference type="EnsemblMetazoa" id="CLYHEMP014421.1"/>
    </source>
</evidence>
<dbReference type="PROSITE" id="PS50011">
    <property type="entry name" value="PROTEIN_KINASE_DOM"/>
    <property type="match status" value="1"/>
</dbReference>
<evidence type="ECO:0000256" key="1">
    <source>
        <dbReference type="ARBA" id="ARBA00004167"/>
    </source>
</evidence>
<dbReference type="InterPro" id="IPR001245">
    <property type="entry name" value="Ser-Thr/Tyr_kinase_cat_dom"/>
</dbReference>
<keyword evidence="4" id="KW-0808">Transferase</keyword>
<dbReference type="OrthoDB" id="5984265at2759"/>
<proteinExistence type="predicted"/>
<feature type="active site" description="Proton acceptor" evidence="14">
    <location>
        <position position="589"/>
    </location>
</feature>
<protein>
    <recommendedName>
        <fullName evidence="2">receptor protein-tyrosine kinase</fullName>
        <ecNumber evidence="2">2.7.10.1</ecNumber>
    </recommendedName>
</protein>
<keyword evidence="16" id="KW-0460">Magnesium</keyword>
<keyword evidence="22" id="KW-1185">Reference proteome</keyword>
<evidence type="ECO:0000256" key="13">
    <source>
        <dbReference type="ARBA" id="ARBA00023180"/>
    </source>
</evidence>
<dbReference type="GO" id="GO:0005524">
    <property type="term" value="F:ATP binding"/>
    <property type="evidence" value="ECO:0007669"/>
    <property type="project" value="UniProtKB-KW"/>
</dbReference>
<dbReference type="InterPro" id="IPR007110">
    <property type="entry name" value="Ig-like_dom"/>
</dbReference>
<dbReference type="InterPro" id="IPR011009">
    <property type="entry name" value="Kinase-like_dom_sf"/>
</dbReference>
<dbReference type="InterPro" id="IPR036179">
    <property type="entry name" value="Ig-like_dom_sf"/>
</dbReference>
<feature type="binding site" evidence="15">
    <location>
        <begin position="528"/>
        <end position="534"/>
    </location>
    <ligand>
        <name>ATP</name>
        <dbReference type="ChEBI" id="CHEBI:30616"/>
    </ligand>
</feature>
<evidence type="ECO:0000256" key="11">
    <source>
        <dbReference type="ARBA" id="ARBA00023137"/>
    </source>
</evidence>
<feature type="binding site" evidence="15">
    <location>
        <begin position="419"/>
        <end position="426"/>
    </location>
    <ligand>
        <name>ATP</name>
        <dbReference type="ChEBI" id="CHEBI:30616"/>
    </ligand>
</feature>
<keyword evidence="12" id="KW-0675">Receptor</keyword>
<dbReference type="PROSITE" id="PS00109">
    <property type="entry name" value="PROTEIN_KINASE_TYR"/>
    <property type="match status" value="1"/>
</dbReference>
<dbReference type="PROSITE" id="PS00240">
    <property type="entry name" value="RECEPTOR_TYR_KIN_III"/>
    <property type="match status" value="1"/>
</dbReference>
<evidence type="ECO:0000256" key="5">
    <source>
        <dbReference type="ARBA" id="ARBA00022692"/>
    </source>
</evidence>
<evidence type="ECO:0000256" key="10">
    <source>
        <dbReference type="ARBA" id="ARBA00023136"/>
    </source>
</evidence>
<dbReference type="FunFam" id="1.10.510.10:FF:000462">
    <property type="entry name" value="Receptor tyrosine kinase"/>
    <property type="match status" value="1"/>
</dbReference>
<keyword evidence="16" id="KW-0479">Metal-binding</keyword>
<keyword evidence="10 17" id="KW-0472">Membrane</keyword>